<dbReference type="Gene3D" id="1.10.274.100">
    <property type="entry name" value="RNA polymerase Rpb1, domain 3"/>
    <property type="match status" value="2"/>
</dbReference>
<dbReference type="Gene3D" id="1.10.132.30">
    <property type="match status" value="1"/>
</dbReference>
<dbReference type="InterPro" id="IPR000722">
    <property type="entry name" value="RNA_pol_asu"/>
</dbReference>
<feature type="binding site" evidence="7">
    <location>
        <position position="888"/>
    </location>
    <ligand>
        <name>Zn(2+)</name>
        <dbReference type="ChEBI" id="CHEBI:29105"/>
        <label>2</label>
    </ligand>
</feature>
<feature type="binding site" evidence="7">
    <location>
        <position position="70"/>
    </location>
    <ligand>
        <name>Zn(2+)</name>
        <dbReference type="ChEBI" id="CHEBI:29105"/>
        <label>1</label>
    </ligand>
</feature>
<comment type="catalytic activity">
    <reaction evidence="6 7 8">
        <text>RNA(n) + a ribonucleoside 5'-triphosphate = RNA(n+1) + diphosphate</text>
        <dbReference type="Rhea" id="RHEA:21248"/>
        <dbReference type="Rhea" id="RHEA-COMP:14527"/>
        <dbReference type="Rhea" id="RHEA-COMP:17342"/>
        <dbReference type="ChEBI" id="CHEBI:33019"/>
        <dbReference type="ChEBI" id="CHEBI:61557"/>
        <dbReference type="ChEBI" id="CHEBI:140395"/>
        <dbReference type="EC" id="2.7.7.6"/>
    </reaction>
</comment>
<keyword evidence="3 7" id="KW-0548">Nucleotidyltransferase</keyword>
<dbReference type="InterPro" id="IPR012754">
    <property type="entry name" value="DNA-dir_RpoC_beta_prime_bact"/>
</dbReference>
<comment type="cofactor">
    <cofactor evidence="7">
        <name>Mg(2+)</name>
        <dbReference type="ChEBI" id="CHEBI:18420"/>
    </cofactor>
    <text evidence="7">Binds 1 Mg(2+) ion per subunit.</text>
</comment>
<dbReference type="Pfam" id="PF04998">
    <property type="entry name" value="RNA_pol_Rpb1_5"/>
    <property type="match status" value="1"/>
</dbReference>
<dbReference type="SMART" id="SM00663">
    <property type="entry name" value="RPOLA_N"/>
    <property type="match status" value="1"/>
</dbReference>
<evidence type="ECO:0000256" key="5">
    <source>
        <dbReference type="ARBA" id="ARBA00023163"/>
    </source>
</evidence>
<evidence type="ECO:0000256" key="8">
    <source>
        <dbReference type="RuleBase" id="RU004279"/>
    </source>
</evidence>
<keyword evidence="4 7" id="KW-0479">Metal-binding</keyword>
<evidence type="ECO:0000313" key="11">
    <source>
        <dbReference type="Proteomes" id="UP001325140"/>
    </source>
</evidence>
<dbReference type="GO" id="GO:0000428">
    <property type="term" value="C:DNA-directed RNA polymerase complex"/>
    <property type="evidence" value="ECO:0007669"/>
    <property type="project" value="UniProtKB-KW"/>
</dbReference>
<dbReference type="Pfam" id="PF00623">
    <property type="entry name" value="RNA_pol_Rpb1_2"/>
    <property type="match status" value="2"/>
</dbReference>
<organism evidence="10 11">
    <name type="scientific">Candidatus Fokinia crypta</name>
    <dbReference type="NCBI Taxonomy" id="1920990"/>
    <lineage>
        <taxon>Bacteria</taxon>
        <taxon>Pseudomonadati</taxon>
        <taxon>Pseudomonadota</taxon>
        <taxon>Alphaproteobacteria</taxon>
        <taxon>Rickettsiales</taxon>
        <taxon>Candidatus Midichloriaceae</taxon>
        <taxon>Candidatus Fokinia</taxon>
    </lineage>
</organism>
<evidence type="ECO:0000256" key="7">
    <source>
        <dbReference type="HAMAP-Rule" id="MF_01322"/>
    </source>
</evidence>
<dbReference type="NCBIfam" id="TIGR02386">
    <property type="entry name" value="rpoC_TIGR"/>
    <property type="match status" value="1"/>
</dbReference>
<comment type="cofactor">
    <cofactor evidence="7">
        <name>Zn(2+)</name>
        <dbReference type="ChEBI" id="CHEBI:29105"/>
    </cofactor>
    <text evidence="7">Binds 2 Zn(2+) ions per subunit.</text>
</comment>
<comment type="subunit">
    <text evidence="7">The RNAP catalytic core consists of 2 alpha, 1 beta, 1 beta' and 1 omega subunit. When a sigma factor is associated with the core the holoenzyme is formed, which can initiate transcription.</text>
</comment>
<reference evidence="10" key="1">
    <citation type="submission" date="2022-10" db="EMBL/GenBank/DDBJ databases">
        <title>Host association and intracellularity evolved multiple times independently in the Rickettsiales.</title>
        <authorList>
            <person name="Castelli M."/>
            <person name="Nardi T."/>
            <person name="Gammuto L."/>
            <person name="Bellinzona G."/>
            <person name="Sabaneyeva E."/>
            <person name="Potekhin A."/>
            <person name="Serra V."/>
            <person name="Petroni G."/>
            <person name="Sassera D."/>
        </authorList>
    </citation>
    <scope>NUCLEOTIDE SEQUENCE [LARGE SCALE GENOMIC DNA]</scope>
    <source>
        <strain evidence="10">US_Bl 11III1</strain>
    </source>
</reference>
<dbReference type="InterPro" id="IPR006592">
    <property type="entry name" value="RNA_pol_N"/>
</dbReference>
<evidence type="ECO:0000256" key="3">
    <source>
        <dbReference type="ARBA" id="ARBA00022695"/>
    </source>
</evidence>
<dbReference type="Gene3D" id="2.40.40.20">
    <property type="match status" value="1"/>
</dbReference>
<keyword evidence="11" id="KW-1185">Reference proteome</keyword>
<dbReference type="Pfam" id="PF04997">
    <property type="entry name" value="RNA_pol_Rpb1_1"/>
    <property type="match status" value="1"/>
</dbReference>
<feature type="binding site" evidence="7">
    <location>
        <position position="885"/>
    </location>
    <ligand>
        <name>Zn(2+)</name>
        <dbReference type="ChEBI" id="CHEBI:29105"/>
        <label>2</label>
    </ligand>
</feature>
<feature type="binding site" evidence="7">
    <location>
        <position position="803"/>
    </location>
    <ligand>
        <name>Zn(2+)</name>
        <dbReference type="ChEBI" id="CHEBI:29105"/>
        <label>2</label>
    </ligand>
</feature>
<evidence type="ECO:0000256" key="2">
    <source>
        <dbReference type="ARBA" id="ARBA00022679"/>
    </source>
</evidence>
<feature type="domain" description="RNA polymerase N-terminal" evidence="9">
    <location>
        <begin position="236"/>
        <end position="514"/>
    </location>
</feature>
<comment type="similarity">
    <text evidence="7 8">Belongs to the RNA polymerase beta' chain family.</text>
</comment>
<dbReference type="Gene3D" id="1.10.40.90">
    <property type="match status" value="1"/>
</dbReference>
<evidence type="ECO:0000256" key="6">
    <source>
        <dbReference type="ARBA" id="ARBA00048552"/>
    </source>
</evidence>
<feature type="binding site" evidence="7">
    <location>
        <position position="464"/>
    </location>
    <ligand>
        <name>Mg(2+)</name>
        <dbReference type="ChEBI" id="CHEBI:18420"/>
    </ligand>
</feature>
<dbReference type="EMBL" id="CP110343">
    <property type="protein sequence ID" value="WPX98032.1"/>
    <property type="molecule type" value="Genomic_DNA"/>
</dbReference>
<gene>
    <name evidence="7" type="primary">rpoC</name>
    <name evidence="10" type="ORF">Fokcrypt_00560</name>
</gene>
<evidence type="ECO:0000313" key="10">
    <source>
        <dbReference type="EMBL" id="WPX98032.1"/>
    </source>
</evidence>
<keyword evidence="1 7" id="KW-0240">DNA-directed RNA polymerase</keyword>
<keyword evidence="7" id="KW-0862">Zinc</keyword>
<keyword evidence="7" id="KW-0460">Magnesium</keyword>
<protein>
    <recommendedName>
        <fullName evidence="7">DNA-directed RNA polymerase subunit beta'</fullName>
        <shortName evidence="7">RNAP subunit beta'</shortName>
        <ecNumber evidence="7">2.7.7.6</ecNumber>
    </recommendedName>
    <alternativeName>
        <fullName evidence="7">RNA polymerase subunit beta'</fullName>
    </alternativeName>
    <alternativeName>
        <fullName evidence="7">Transcriptase subunit beta'</fullName>
    </alternativeName>
</protein>
<feature type="binding site" evidence="7">
    <location>
        <position position="85"/>
    </location>
    <ligand>
        <name>Zn(2+)</name>
        <dbReference type="ChEBI" id="CHEBI:29105"/>
        <label>1</label>
    </ligand>
</feature>
<feature type="binding site" evidence="7">
    <location>
        <position position="88"/>
    </location>
    <ligand>
        <name>Zn(2+)</name>
        <dbReference type="ChEBI" id="CHEBI:29105"/>
        <label>1</label>
    </ligand>
</feature>
<dbReference type="InterPro" id="IPR044893">
    <property type="entry name" value="RNA_pol_Rpb1_clamp_domain"/>
</dbReference>
<dbReference type="CDD" id="cd01609">
    <property type="entry name" value="RNAP_beta'_N"/>
    <property type="match status" value="1"/>
</dbReference>
<keyword evidence="2 7" id="KW-0808">Transferase</keyword>
<dbReference type="PANTHER" id="PTHR19376">
    <property type="entry name" value="DNA-DIRECTED RNA POLYMERASE"/>
    <property type="match status" value="1"/>
</dbReference>
<dbReference type="SUPFAM" id="SSF64484">
    <property type="entry name" value="beta and beta-prime subunits of DNA dependent RNA-polymerase"/>
    <property type="match status" value="1"/>
</dbReference>
<feature type="binding site" evidence="7">
    <location>
        <position position="460"/>
    </location>
    <ligand>
        <name>Mg(2+)</name>
        <dbReference type="ChEBI" id="CHEBI:18420"/>
    </ligand>
</feature>
<dbReference type="InterPro" id="IPR042102">
    <property type="entry name" value="RNA_pol_Rpb1_3_sf"/>
</dbReference>
<evidence type="ECO:0000256" key="1">
    <source>
        <dbReference type="ARBA" id="ARBA00022478"/>
    </source>
</evidence>
<dbReference type="HAMAP" id="MF_01322">
    <property type="entry name" value="RNApol_bact_RpoC"/>
    <property type="match status" value="1"/>
</dbReference>
<dbReference type="EC" id="2.7.7.6" evidence="7"/>
<dbReference type="CDD" id="cd02655">
    <property type="entry name" value="RNAP_beta'_C"/>
    <property type="match status" value="1"/>
</dbReference>
<comment type="function">
    <text evidence="7 8">DNA-dependent RNA polymerase catalyzes the transcription of DNA into RNA using the four ribonucleoside triphosphates as substrates.</text>
</comment>
<dbReference type="InterPro" id="IPR007080">
    <property type="entry name" value="RNA_pol_Rpb1_1"/>
</dbReference>
<evidence type="ECO:0000256" key="4">
    <source>
        <dbReference type="ARBA" id="ARBA00022723"/>
    </source>
</evidence>
<dbReference type="Gene3D" id="1.10.150.390">
    <property type="match status" value="1"/>
</dbReference>
<dbReference type="PANTHER" id="PTHR19376:SF54">
    <property type="entry name" value="DNA-DIRECTED RNA POLYMERASE SUBUNIT BETA"/>
    <property type="match status" value="1"/>
</dbReference>
<dbReference type="Pfam" id="PF04983">
    <property type="entry name" value="RNA_pol_Rpb1_3"/>
    <property type="match status" value="1"/>
</dbReference>
<accession>A0ABZ0UQU2</accession>
<feature type="binding site" evidence="7">
    <location>
        <position position="877"/>
    </location>
    <ligand>
        <name>Zn(2+)</name>
        <dbReference type="ChEBI" id="CHEBI:29105"/>
        <label>2</label>
    </ligand>
</feature>
<dbReference type="InterPro" id="IPR007081">
    <property type="entry name" value="RNA_pol_Rpb1_5"/>
</dbReference>
<feature type="binding site" evidence="7">
    <location>
        <position position="72"/>
    </location>
    <ligand>
        <name>Zn(2+)</name>
        <dbReference type="ChEBI" id="CHEBI:29105"/>
        <label>1</label>
    </ligand>
</feature>
<dbReference type="Proteomes" id="UP001325140">
    <property type="component" value="Chromosome"/>
</dbReference>
<name>A0ABZ0UQU2_9RICK</name>
<dbReference type="InterPro" id="IPR007066">
    <property type="entry name" value="RNA_pol_Rpb1_3"/>
</dbReference>
<dbReference type="Gene3D" id="2.40.50.100">
    <property type="match status" value="3"/>
</dbReference>
<dbReference type="Pfam" id="PF05000">
    <property type="entry name" value="RNA_pol_Rpb1_4"/>
    <property type="match status" value="1"/>
</dbReference>
<feature type="binding site" evidence="7">
    <location>
        <position position="462"/>
    </location>
    <ligand>
        <name>Mg(2+)</name>
        <dbReference type="ChEBI" id="CHEBI:18420"/>
    </ligand>
</feature>
<dbReference type="InterPro" id="IPR038120">
    <property type="entry name" value="Rpb1_funnel_sf"/>
</dbReference>
<keyword evidence="5 7" id="KW-0804">Transcription</keyword>
<dbReference type="InterPro" id="IPR045867">
    <property type="entry name" value="DNA-dir_RpoC_beta_prime"/>
</dbReference>
<dbReference type="Gene3D" id="1.10.1790.20">
    <property type="match status" value="1"/>
</dbReference>
<proteinExistence type="inferred from homology"/>
<evidence type="ECO:0000259" key="9">
    <source>
        <dbReference type="SMART" id="SM00663"/>
    </source>
</evidence>
<dbReference type="Gene3D" id="4.10.860.120">
    <property type="entry name" value="RNA polymerase II, clamp domain"/>
    <property type="match status" value="1"/>
</dbReference>
<dbReference type="InterPro" id="IPR007083">
    <property type="entry name" value="RNA_pol_Rpb1_4"/>
</dbReference>
<sequence>MAMYTSQNIGMFSRTDFNSVHVTLASPSDVLAWSYGEVLLPDTINYRSYKPELGGLFCARIFGPLKDYECLCGKYKGMKYNVIVCDKCGVEVTSASERRRRMGHIMLAVPVVHTWYFRSLPCRIGLLLDISASDLEKIIYFENHIVLEPSNTQLKKGDIISEMEFKDATRQCEDGSFKAGTGAEVIKYLLSDLDVKYERKRILEAISQTGSELKRTKLKKRLSIIEDFIESKNSPSFMVLDALPVMPPDLRPLIPLEGGRFATSDLNELYRRVINRNNRLKKLLDLNAPDIVVCNEKRMLQEAVDTLIENKGNRVMGRSVKRPLKSLTDMLKGKQGRFRQNLLGKRVDYSGRAVIVVGPNLRLHQCGLPYHMAIELFRPFLIAALEKSGKVTTFKKAKYLVERHDPVVMKILPQVVRDHPVLLNRAPTLHRLGIQAFEVVLVEGVAIKLHPLVCAAFNADFDGDQMAVHLPITIEAQIEALLLMHSSKNILNPANGQCIMTPAKDMVLGLYYLTLGMDEEEGAEVPIFYSIQDMKLALFHKKIPLHKKINFRKRLYDIDGNVIMKVITTTPGRVLVMEKLPDHPEIHIEYANRVLTKKEIGELVEHIHEFTSLDFVAEFLDAIMELGFRYATISGISICKNDLVVPDSKKMHIDVTTKEIELYEQQYQNGFITSGEKYNKAVDAWLRCNESIGNDVVFALQSDAKARGNGLWMMIASGARGSPAQLKQISGARGLIARADGTIIETPILSNFKEGLTPIEYFLSTYGARKGLVDTALKTADSGYLERRLIDAAQDCVVNMYDCGTEEFLSCSAEIDGGEMVSTFAAMASGRALAHDVFSRNDGKLLLSKGKVLNPKDIVLLEENGIDSIGVRSSLFCKAPNSGICSVCYGADLAYKSDRLVDLGTPVGVIAAQSIGEPGTQLTLRTFHIGGAVQQSDVESFVVSSHNGILRVKHQNFVTRKNGEVIVMSRNCEAVVVDEVNYPKAVYKIPYGSRMLLRDGDRVTIGTTIAEWEPLTVPVITEKKGRVKFVDFVDGVTINEIFDDITGRVTIVVTECNRRDVKLEPSIMILDENNDPIRYADDTIVRYRLPKDGVLSVTEGQGVEVGDIMARVPKGSSKARDIIGGLPRVVELFEAREPKEHSIISEVDGVISFGKDYKSKKRLVVKPADGSDKLYEYFVPRYRNIVVNPEEFVKRGALLVEGDVSPSEILSVLGKEALARYMISEIKQVYRLQGVNIHNKHIEVLLRQMMGRMEVVKSGGTNLVEGEIISEDDLIRSQKNAKLLTYHFIPPQVKTVLQGISSIAVTNPSFLAAASFQETTNVLIEAAIKGKRDYAQSLKASIICGKLIKAGTGFHYDLMVKNADQIIEDLEKKEAEQTAAKVMNQVASSVTAKRAQ</sequence>